<protein>
    <recommendedName>
        <fullName evidence="5">Tetratricopeptide repeat protein</fullName>
    </recommendedName>
</protein>
<dbReference type="EMBL" id="CP021748">
    <property type="protein sequence ID" value="ARX86096.1"/>
    <property type="molecule type" value="Genomic_DNA"/>
</dbReference>
<dbReference type="KEGG" id="salf:SMD44_05565"/>
<keyword evidence="4" id="KW-1185">Reference proteome</keyword>
<name>A0A1Z1WI22_9ACTN</name>
<dbReference type="eggNOG" id="COG0457">
    <property type="taxonomic scope" value="Bacteria"/>
</dbReference>
<organism evidence="3 4">
    <name type="scientific">Streptomyces alboflavus</name>
    <dbReference type="NCBI Taxonomy" id="67267"/>
    <lineage>
        <taxon>Bacteria</taxon>
        <taxon>Bacillati</taxon>
        <taxon>Actinomycetota</taxon>
        <taxon>Actinomycetes</taxon>
        <taxon>Kitasatosporales</taxon>
        <taxon>Streptomycetaceae</taxon>
        <taxon>Streptomyces</taxon>
    </lineage>
</organism>
<proteinExistence type="predicted"/>
<dbReference type="InterPro" id="IPR011990">
    <property type="entry name" value="TPR-like_helical_dom_sf"/>
</dbReference>
<dbReference type="SUPFAM" id="SSF48452">
    <property type="entry name" value="TPR-like"/>
    <property type="match status" value="1"/>
</dbReference>
<dbReference type="Gene3D" id="1.25.40.10">
    <property type="entry name" value="Tetratricopeptide repeat domain"/>
    <property type="match status" value="1"/>
</dbReference>
<sequence length="831" mass="90987">MGYVEGWLPEDLAPFDGPREVGELPDALHVFLRPGGESLPILELYGAPGAGTYQQAVRLAHLARDAGEETARFTPCWVPLGAAGATPDLVLLPLLEQLLDGRPPQSLYRLVLAEPAALEEALIWPCRDVLLQRRHLVVLDGLPAGAAGADLLRLAHRLVQGTDSRVLAVSEAVHEAPKVPLVAYEVTDAPESRTTETSPLAQALLKSLERWQGYEVNAEVATTLLTTGGRPLSGIRTTARRPPSGIRRALRELYASGQLQETRQERYRLRPAPRTDARTRLYIDLATAVLDGFTDPRDGTDAYVDLMTRFSRAGADEVAAALPDRLEHQLVGRQGLFRLLRLKQSFWHATGDWEPLKLTAAISAREFGRPLPALETLATLDSPRTTVHKAITLRHAGHLREAVATLDAIPDSVPPDGWVLHTRAAVQCDMGELRGAERLLRSAVESHQVRGDAQGEAWAIHHYGRLRMVRGDLEEAQKRLEAARHMFMELGDRQGQAWTETELGRNQVLFGSHAEALHQLHKALGLHLANGDARGKGWTYLYLVLAHDASGDREGATPLARMAEQELSDVPDQLGHAWAQHCRALLPVAGLATPRTQEAQLQAAMGRFQQSGCRHGQAWNTLELANLWLGDGLIWESAAAGLYRNAQRQFEAIGDPCGEEWAMSLRWSAFRPGSRPQGIPLTARHLIPEPGTRADNLTPSPTPLSHIRLTLLDDDSTPGTASRITLHVDPGPRHPWSAPTSDLPWLTARATPLTAADVEPVHALTLKPSSQDPDGAEFLFTPRRAGRHRLLFTVEDSATATVLQQVETYIDVPDGESGPQDALSPEALRRA</sequence>
<evidence type="ECO:0000256" key="1">
    <source>
        <dbReference type="SAM" id="Coils"/>
    </source>
</evidence>
<gene>
    <name evidence="3" type="ORF">SMD44_05565</name>
</gene>
<feature type="coiled-coil region" evidence="1">
    <location>
        <begin position="466"/>
        <end position="493"/>
    </location>
</feature>
<evidence type="ECO:0000256" key="2">
    <source>
        <dbReference type="SAM" id="MobiDB-lite"/>
    </source>
</evidence>
<dbReference type="STRING" id="67267.GCA_000716675_06890"/>
<evidence type="ECO:0000313" key="4">
    <source>
        <dbReference type="Proteomes" id="UP000195880"/>
    </source>
</evidence>
<dbReference type="AlphaFoldDB" id="A0A1Z1WI22"/>
<keyword evidence="1" id="KW-0175">Coiled coil</keyword>
<evidence type="ECO:0008006" key="5">
    <source>
        <dbReference type="Google" id="ProtNLM"/>
    </source>
</evidence>
<evidence type="ECO:0000313" key="3">
    <source>
        <dbReference type="EMBL" id="ARX86096.1"/>
    </source>
</evidence>
<dbReference type="Proteomes" id="UP000195880">
    <property type="component" value="Chromosome"/>
</dbReference>
<feature type="region of interest" description="Disordered" evidence="2">
    <location>
        <begin position="812"/>
        <end position="831"/>
    </location>
</feature>
<reference evidence="3 4" key="1">
    <citation type="submission" date="2017-05" db="EMBL/GenBank/DDBJ databases">
        <title>Streptomyces alboflavus Genome sequencing and assembly.</title>
        <authorList>
            <person name="Wang Y."/>
            <person name="Du B."/>
            <person name="Ding Y."/>
            <person name="Liu H."/>
            <person name="Hou Q."/>
            <person name="Liu K."/>
            <person name="Wang C."/>
            <person name="Yao L."/>
        </authorList>
    </citation>
    <scope>NUCLEOTIDE SEQUENCE [LARGE SCALE GENOMIC DNA]</scope>
    <source>
        <strain evidence="3 4">MDJK44</strain>
    </source>
</reference>
<accession>A0A1Z1WI22</accession>